<reference evidence="1 2" key="1">
    <citation type="journal article" date="2024" name="Proc. Natl. Acad. Sci. U.S.A.">
        <title>The evolutionary genomics of adaptation to stress in wild rhizobium bacteria.</title>
        <authorList>
            <person name="Kehlet-Delgado H."/>
            <person name="Montoya A.P."/>
            <person name="Jensen K.T."/>
            <person name="Wendlandt C.E."/>
            <person name="Dexheimer C."/>
            <person name="Roberts M."/>
            <person name="Torres Martinez L."/>
            <person name="Friesen M.L."/>
            <person name="Griffitts J.S."/>
            <person name="Porter S.S."/>
        </authorList>
    </citation>
    <scope>NUCLEOTIDE SEQUENCE [LARGE SCALE GENOMIC DNA]</scope>
    <source>
        <strain evidence="1 2">M0729</strain>
    </source>
</reference>
<comment type="caution">
    <text evidence="1">The sequence shown here is derived from an EMBL/GenBank/DDBJ whole genome shotgun (WGS) entry which is preliminary data.</text>
</comment>
<evidence type="ECO:0000313" key="2">
    <source>
        <dbReference type="Proteomes" id="UP001464387"/>
    </source>
</evidence>
<dbReference type="Proteomes" id="UP001464387">
    <property type="component" value="Unassembled WGS sequence"/>
</dbReference>
<name>A0ABV1YQ30_9HYPH</name>
<dbReference type="EMBL" id="JAMYPJ010000069">
    <property type="protein sequence ID" value="MER8937261.1"/>
    <property type="molecule type" value="Genomic_DNA"/>
</dbReference>
<organism evidence="1 2">
    <name type="scientific">Mesorhizobium opportunistum</name>
    <dbReference type="NCBI Taxonomy" id="593909"/>
    <lineage>
        <taxon>Bacteria</taxon>
        <taxon>Pseudomonadati</taxon>
        <taxon>Pseudomonadota</taxon>
        <taxon>Alphaproteobacteria</taxon>
        <taxon>Hyphomicrobiales</taxon>
        <taxon>Phyllobacteriaceae</taxon>
        <taxon>Mesorhizobium</taxon>
    </lineage>
</organism>
<dbReference type="RefSeq" id="WP_023767892.1">
    <property type="nucleotide sequence ID" value="NZ_CP100477.1"/>
</dbReference>
<evidence type="ECO:0000313" key="1">
    <source>
        <dbReference type="EMBL" id="MER8937261.1"/>
    </source>
</evidence>
<accession>A0ABV1YQ30</accession>
<protein>
    <submittedName>
        <fullName evidence="1">Uncharacterized protein</fullName>
    </submittedName>
</protein>
<keyword evidence="2" id="KW-1185">Reference proteome</keyword>
<proteinExistence type="predicted"/>
<gene>
    <name evidence="1" type="ORF">NKI33_30445</name>
</gene>
<sequence length="82" mass="9039">MLDRPIRTNTEALSPNDLDTLRAVFDAMCQEFAILPDSAAAHSIARELVRLFQTGMTEAAMLTIAVRARWQGDWKMEGSSAG</sequence>